<sequence length="45" mass="4960">MTAHPATAAATVSACSRMRRKPSTEGARRSESVRKPHPEAQPRMR</sequence>
<reference evidence="2" key="1">
    <citation type="journal article" date="2009" name="PLoS Genet.">
        <title>Sequencing, mapping, and analysis of 27,455 maize full-length cDNAs.</title>
        <authorList>
            <person name="Soderlund C."/>
            <person name="Descour A."/>
            <person name="Kudrna D."/>
            <person name="Bomhoff M."/>
            <person name="Boyd L."/>
            <person name="Currie J."/>
            <person name="Angelova A."/>
            <person name="Collura K."/>
            <person name="Wissotski M."/>
            <person name="Ashley E."/>
            <person name="Morrow D."/>
            <person name="Fernandes J."/>
            <person name="Walbot V."/>
            <person name="Yu Y."/>
        </authorList>
    </citation>
    <scope>NUCLEOTIDE SEQUENCE</scope>
    <source>
        <strain evidence="2">B73</strain>
    </source>
</reference>
<evidence type="ECO:0000256" key="1">
    <source>
        <dbReference type="SAM" id="MobiDB-lite"/>
    </source>
</evidence>
<dbReference type="EMBL" id="BT084651">
    <property type="protein sequence ID" value="ACR35004.1"/>
    <property type="molecule type" value="mRNA"/>
</dbReference>
<organism evidence="2">
    <name type="scientific">Zea mays</name>
    <name type="common">Maize</name>
    <dbReference type="NCBI Taxonomy" id="4577"/>
    <lineage>
        <taxon>Eukaryota</taxon>
        <taxon>Viridiplantae</taxon>
        <taxon>Streptophyta</taxon>
        <taxon>Embryophyta</taxon>
        <taxon>Tracheophyta</taxon>
        <taxon>Spermatophyta</taxon>
        <taxon>Magnoliopsida</taxon>
        <taxon>Liliopsida</taxon>
        <taxon>Poales</taxon>
        <taxon>Poaceae</taxon>
        <taxon>PACMAD clade</taxon>
        <taxon>Panicoideae</taxon>
        <taxon>Andropogonodae</taxon>
        <taxon>Andropogoneae</taxon>
        <taxon>Tripsacinae</taxon>
        <taxon>Zea</taxon>
    </lineage>
</organism>
<dbReference type="AlphaFoldDB" id="C4J1F4"/>
<feature type="compositionally biased region" description="Low complexity" evidence="1">
    <location>
        <begin position="1"/>
        <end position="14"/>
    </location>
</feature>
<evidence type="ECO:0000313" key="2">
    <source>
        <dbReference type="EMBL" id="ACR35004.1"/>
    </source>
</evidence>
<name>C4J1F4_MAIZE</name>
<reference evidence="2" key="2">
    <citation type="submission" date="2012-06" db="EMBL/GenBank/DDBJ databases">
        <authorList>
            <person name="Yu Y."/>
            <person name="Currie J."/>
            <person name="Lomeli R."/>
            <person name="Angelova A."/>
            <person name="Collura K."/>
            <person name="Wissotski M."/>
            <person name="Campos D."/>
            <person name="Kudrna D."/>
            <person name="Golser W."/>
            <person name="Ashely E."/>
            <person name="Descour A."/>
            <person name="Fernandes J."/>
            <person name="Soderlund C."/>
            <person name="Walbot V."/>
        </authorList>
    </citation>
    <scope>NUCLEOTIDE SEQUENCE</scope>
    <source>
        <strain evidence="2">B73</strain>
    </source>
</reference>
<feature type="region of interest" description="Disordered" evidence="1">
    <location>
        <begin position="1"/>
        <end position="45"/>
    </location>
</feature>
<proteinExistence type="evidence at transcript level"/>
<feature type="compositionally biased region" description="Basic and acidic residues" evidence="1">
    <location>
        <begin position="22"/>
        <end position="45"/>
    </location>
</feature>
<protein>
    <submittedName>
        <fullName evidence="2">Uncharacterized protein</fullName>
    </submittedName>
</protein>
<accession>C4J1F4</accession>